<evidence type="ECO:0000313" key="2">
    <source>
        <dbReference type="Proteomes" id="UP000566819"/>
    </source>
</evidence>
<dbReference type="OrthoDB" id="3772622at2759"/>
<sequence length="313" mass="35934">MQATEGQLGTAALQVKVKDAETCTVAGLQFLPNIQIVSSDRLPNARRPEPIDAEERKRRSLEKVRRYLDTPTVEDVLVNEHTKAHRKWLMGRWNKYFRDNGIDPDTIWTGLCEGDREATSWSMAFFSDYVEYLKRMVMVLGSQEYEKRRMVNSASTPLAIWRKLIKEADFTVLSAKRLKDPRNKEKWRLRFRNHNARFPSSSISVFDVSKWLWTGLTIEVDPPLIEHITFTKVKATADDVLAILRTLYERAADLGIDAKTRISFHANVLLAAEGGFRPGTLGNYLRICIRKLAESRNVLGRTTFTSKLVEENC</sequence>
<dbReference type="Proteomes" id="UP000566819">
    <property type="component" value="Unassembled WGS sequence"/>
</dbReference>
<evidence type="ECO:0000313" key="1">
    <source>
        <dbReference type="EMBL" id="KAF4633841.1"/>
    </source>
</evidence>
<organism evidence="1 2">
    <name type="scientific">Cudoniella acicularis</name>
    <dbReference type="NCBI Taxonomy" id="354080"/>
    <lineage>
        <taxon>Eukaryota</taxon>
        <taxon>Fungi</taxon>
        <taxon>Dikarya</taxon>
        <taxon>Ascomycota</taxon>
        <taxon>Pezizomycotina</taxon>
        <taxon>Leotiomycetes</taxon>
        <taxon>Helotiales</taxon>
        <taxon>Tricladiaceae</taxon>
        <taxon>Cudoniella</taxon>
    </lineage>
</organism>
<reference evidence="1 2" key="1">
    <citation type="submission" date="2020-03" db="EMBL/GenBank/DDBJ databases">
        <title>Draft Genome Sequence of Cudoniella acicularis.</title>
        <authorList>
            <person name="Buettner E."/>
            <person name="Kellner H."/>
        </authorList>
    </citation>
    <scope>NUCLEOTIDE SEQUENCE [LARGE SCALE GENOMIC DNA]</scope>
    <source>
        <strain evidence="1 2">DSM 108380</strain>
    </source>
</reference>
<proteinExistence type="predicted"/>
<keyword evidence="2" id="KW-1185">Reference proteome</keyword>
<protein>
    <submittedName>
        <fullName evidence="1">Uncharacterized protein</fullName>
    </submittedName>
</protein>
<name>A0A8H4RR29_9HELO</name>
<comment type="caution">
    <text evidence="1">The sequence shown here is derived from an EMBL/GenBank/DDBJ whole genome shotgun (WGS) entry which is preliminary data.</text>
</comment>
<accession>A0A8H4RR29</accession>
<dbReference type="EMBL" id="JAAMPI010000228">
    <property type="protein sequence ID" value="KAF4633841.1"/>
    <property type="molecule type" value="Genomic_DNA"/>
</dbReference>
<gene>
    <name evidence="1" type="ORF">G7Y89_g4273</name>
</gene>
<dbReference type="AlphaFoldDB" id="A0A8H4RR29"/>